<dbReference type="EMBL" id="MT144729">
    <property type="protein sequence ID" value="QJH98367.1"/>
    <property type="molecule type" value="Genomic_DNA"/>
</dbReference>
<dbReference type="EMBL" id="MT142363">
    <property type="protein sequence ID" value="QJA79020.1"/>
    <property type="molecule type" value="Genomic_DNA"/>
</dbReference>
<dbReference type="Pfam" id="PF00852">
    <property type="entry name" value="Glyco_transf_10"/>
    <property type="match status" value="1"/>
</dbReference>
<evidence type="ECO:0000313" key="2">
    <source>
        <dbReference type="EMBL" id="QJA57628.1"/>
    </source>
</evidence>
<name>A0A6M3KAY3_9ZZZZ</name>
<sequence length="268" mass="31303">MKAIMISDFPEGINANIDILSDKKIEVVIDNLIPHKLISMPSDTIRFFVTTQSEGLYNKVILQHRDCFTYLLTQFDELLQLPNATKLVGCGAFVDPDPNIKKKFGVSMIMSNRNYLPGHPLRYELYERRKEIKIPFDIYGSSWNPIDLPDLLTMAPWDNRKDKSRVMDCMFHIAVDTYKRKDHYSEKLIDALITKTIPVYWGCTNLSDYFNTNSIFEVNSVNEIIDVCNKLDDFQYRTLIDEVNDNYERALKVYRYEDILKDAMLRAL</sequence>
<dbReference type="EMBL" id="MT141284">
    <property type="protein sequence ID" value="QJA57628.1"/>
    <property type="molecule type" value="Genomic_DNA"/>
</dbReference>
<evidence type="ECO:0000313" key="4">
    <source>
        <dbReference type="EMBL" id="QJH98367.1"/>
    </source>
</evidence>
<evidence type="ECO:0000259" key="1">
    <source>
        <dbReference type="Pfam" id="PF00852"/>
    </source>
</evidence>
<gene>
    <name evidence="3" type="ORF">MM415A00955_0019</name>
    <name evidence="2" type="ORF">MM415B01612_0013</name>
    <name evidence="4" type="ORF">TM448B01274_0010</name>
</gene>
<keyword evidence="3" id="KW-0808">Transferase</keyword>
<protein>
    <submittedName>
        <fullName evidence="3">Putative glycosyltransferase</fullName>
    </submittedName>
</protein>
<dbReference type="AlphaFoldDB" id="A0A6M3KAY3"/>
<evidence type="ECO:0000313" key="3">
    <source>
        <dbReference type="EMBL" id="QJA79020.1"/>
    </source>
</evidence>
<accession>A0A6M3KAY3</accession>
<feature type="domain" description="Fucosyltransferase C-terminal" evidence="1">
    <location>
        <begin position="102"/>
        <end position="231"/>
    </location>
</feature>
<dbReference type="GO" id="GO:0016740">
    <property type="term" value="F:transferase activity"/>
    <property type="evidence" value="ECO:0007669"/>
    <property type="project" value="UniProtKB-KW"/>
</dbReference>
<dbReference type="SUPFAM" id="SSF53756">
    <property type="entry name" value="UDP-Glycosyltransferase/glycogen phosphorylase"/>
    <property type="match status" value="1"/>
</dbReference>
<dbReference type="InterPro" id="IPR055270">
    <property type="entry name" value="Glyco_tran_10_C"/>
</dbReference>
<dbReference type="Gene3D" id="3.40.50.11660">
    <property type="entry name" value="Glycosyl transferase family 10, C-terminal domain"/>
    <property type="match status" value="1"/>
</dbReference>
<dbReference type="InterPro" id="IPR038577">
    <property type="entry name" value="GT10-like_C_sf"/>
</dbReference>
<organism evidence="3">
    <name type="scientific">viral metagenome</name>
    <dbReference type="NCBI Taxonomy" id="1070528"/>
    <lineage>
        <taxon>unclassified sequences</taxon>
        <taxon>metagenomes</taxon>
        <taxon>organismal metagenomes</taxon>
    </lineage>
</organism>
<reference evidence="3" key="1">
    <citation type="submission" date="2020-03" db="EMBL/GenBank/DDBJ databases">
        <title>The deep terrestrial virosphere.</title>
        <authorList>
            <person name="Holmfeldt K."/>
            <person name="Nilsson E."/>
            <person name="Simone D."/>
            <person name="Lopez-Fernandez M."/>
            <person name="Wu X."/>
            <person name="de Brujin I."/>
            <person name="Lundin D."/>
            <person name="Andersson A."/>
            <person name="Bertilsson S."/>
            <person name="Dopson M."/>
        </authorList>
    </citation>
    <scope>NUCLEOTIDE SEQUENCE</scope>
    <source>
        <strain evidence="3">MM415A00955</strain>
        <strain evidence="2">MM415B01612</strain>
        <strain evidence="4">TM448B01274</strain>
    </source>
</reference>
<proteinExistence type="predicted"/>